<dbReference type="Proteomes" id="UP000000269">
    <property type="component" value="Chromosome"/>
</dbReference>
<dbReference type="AlphaFoldDB" id="A8MI06"/>
<proteinExistence type="predicted"/>
<evidence type="ECO:0000313" key="2">
    <source>
        <dbReference type="Proteomes" id="UP000000269"/>
    </source>
</evidence>
<gene>
    <name evidence="1" type="ordered locus">Clos_1898</name>
</gene>
<dbReference type="RefSeq" id="WP_012159750.1">
    <property type="nucleotide sequence ID" value="NC_009922.1"/>
</dbReference>
<organism evidence="1 2">
    <name type="scientific">Alkaliphilus oremlandii (strain OhILAs)</name>
    <name type="common">Clostridium oremlandii (strain OhILAs)</name>
    <dbReference type="NCBI Taxonomy" id="350688"/>
    <lineage>
        <taxon>Bacteria</taxon>
        <taxon>Bacillati</taxon>
        <taxon>Bacillota</taxon>
        <taxon>Clostridia</taxon>
        <taxon>Peptostreptococcales</taxon>
        <taxon>Natronincolaceae</taxon>
        <taxon>Alkaliphilus</taxon>
    </lineage>
</organism>
<evidence type="ECO:0000313" key="1">
    <source>
        <dbReference type="EMBL" id="ABW19438.1"/>
    </source>
</evidence>
<dbReference type="KEGG" id="aoe:Clos_1898"/>
<dbReference type="eggNOG" id="ENOG5033M1E">
    <property type="taxonomic scope" value="Bacteria"/>
</dbReference>
<accession>A8MI06</accession>
<dbReference type="STRING" id="350688.Clos_1898"/>
<sequence>MGNMDILDKVLIIDDQYEEVLPFIKMLGREGISSIYWDGNVETKPKEPLTGIRLVILDMRFSPSSDTRTIITNLYTLLRSAISNENGPYILCVWSKHDSEYLREFKEGIIDEHSVPQPYLILNIEKNRFIKIINPQDFIPEEVATTLAAEGKEEFEKEIISILESIGIDRYRETVHVEDNIIEQLGISLDEKLKDINSLSILLLWEYLANKSVHNLVKDIACFSEPDVTWDNNIKTLIQHLAAANAGKSLGDTAKEYIINSLAALNHMLPDELLNQLMKYSIDEDTFQFINNPSITKTLNGDIFSISKSENKKSFIVRKNNIDYKTFKKISDVEGYETEPKNICKELYDKYLKLVGNSNFKLLCERKDSTNCNKPGGIYKTEDDNLLNDLIQSIFKEKEKINKDEICLIKLDISSSCDYAQDKLKRTRMLFGIKLEDKYFDEINKADDIYCIPELNVGDGKTFKIAFNFHYINNESKDSLLEEDKLFSFRELLLSEIKHKLSTYIGRIGIINL</sequence>
<keyword evidence="2" id="KW-1185">Reference proteome</keyword>
<dbReference type="EMBL" id="CP000853">
    <property type="protein sequence ID" value="ABW19438.1"/>
    <property type="molecule type" value="Genomic_DNA"/>
</dbReference>
<name>A8MI06_ALKOO</name>
<reference evidence="2" key="1">
    <citation type="submission" date="2007-10" db="EMBL/GenBank/DDBJ databases">
        <title>Complete genome of Alkaliphilus oremlandii OhILAs.</title>
        <authorList>
            <person name="Copeland A."/>
            <person name="Lucas S."/>
            <person name="Lapidus A."/>
            <person name="Barry K."/>
            <person name="Detter J.C."/>
            <person name="Glavina del Rio T."/>
            <person name="Hammon N."/>
            <person name="Israni S."/>
            <person name="Dalin E."/>
            <person name="Tice H."/>
            <person name="Pitluck S."/>
            <person name="Chain P."/>
            <person name="Malfatti S."/>
            <person name="Shin M."/>
            <person name="Vergez L."/>
            <person name="Schmutz J."/>
            <person name="Larimer F."/>
            <person name="Land M."/>
            <person name="Hauser L."/>
            <person name="Kyrpides N."/>
            <person name="Mikhailova N."/>
            <person name="Stolz J.F."/>
            <person name="Dawson A."/>
            <person name="Fisher E."/>
            <person name="Crable B."/>
            <person name="Perera E."/>
            <person name="Lisak J."/>
            <person name="Ranganathan M."/>
            <person name="Basu P."/>
            <person name="Richardson P."/>
        </authorList>
    </citation>
    <scope>NUCLEOTIDE SEQUENCE [LARGE SCALE GENOMIC DNA]</scope>
    <source>
        <strain evidence="2">OhILAs</strain>
    </source>
</reference>
<protein>
    <recommendedName>
        <fullName evidence="3">Response receiver domain-containing protein</fullName>
    </recommendedName>
</protein>
<dbReference type="OrthoDB" id="2567774at2"/>
<dbReference type="HOGENOM" id="CLU_047672_0_0_9"/>
<evidence type="ECO:0008006" key="3">
    <source>
        <dbReference type="Google" id="ProtNLM"/>
    </source>
</evidence>